<proteinExistence type="inferred from homology"/>
<keyword evidence="2" id="KW-0805">Transcription regulation</keyword>
<dbReference type="InterPro" id="IPR036390">
    <property type="entry name" value="WH_DNA-bd_sf"/>
</dbReference>
<comment type="caution">
    <text evidence="6">The sequence shown here is derived from an EMBL/GenBank/DDBJ whole genome shotgun (WGS) entry which is preliminary data.</text>
</comment>
<reference evidence="7" key="1">
    <citation type="journal article" date="2019" name="Int. J. Syst. Evol. Microbiol.">
        <title>The Global Catalogue of Microorganisms (GCM) 10K type strain sequencing project: providing services to taxonomists for standard genome sequencing and annotation.</title>
        <authorList>
            <consortium name="The Broad Institute Genomics Platform"/>
            <consortium name="The Broad Institute Genome Sequencing Center for Infectious Disease"/>
            <person name="Wu L."/>
            <person name="Ma J."/>
        </authorList>
    </citation>
    <scope>NUCLEOTIDE SEQUENCE [LARGE SCALE GENOMIC DNA]</scope>
    <source>
        <strain evidence="7">JCM 17808</strain>
    </source>
</reference>
<keyword evidence="3" id="KW-0238">DNA-binding</keyword>
<evidence type="ECO:0000313" key="6">
    <source>
        <dbReference type="EMBL" id="GAA4383676.1"/>
    </source>
</evidence>
<dbReference type="InterPro" id="IPR036388">
    <property type="entry name" value="WH-like_DNA-bd_sf"/>
</dbReference>
<dbReference type="Proteomes" id="UP001500642">
    <property type="component" value="Unassembled WGS sequence"/>
</dbReference>
<evidence type="ECO:0000256" key="4">
    <source>
        <dbReference type="ARBA" id="ARBA00023163"/>
    </source>
</evidence>
<dbReference type="SUPFAM" id="SSF46785">
    <property type="entry name" value="Winged helix' DNA-binding domain"/>
    <property type="match status" value="1"/>
</dbReference>
<keyword evidence="4" id="KW-0804">Transcription</keyword>
<dbReference type="RefSeq" id="WP_137318703.1">
    <property type="nucleotide sequence ID" value="NZ_BAABGL010000002.1"/>
</dbReference>
<evidence type="ECO:0000259" key="5">
    <source>
        <dbReference type="PROSITE" id="PS50931"/>
    </source>
</evidence>
<protein>
    <submittedName>
        <fullName evidence="6">LysR substrate-binding domain-containing protein</fullName>
    </submittedName>
</protein>
<dbReference type="PANTHER" id="PTHR30346:SF0">
    <property type="entry name" value="HCA OPERON TRANSCRIPTIONAL ACTIVATOR HCAR"/>
    <property type="match status" value="1"/>
</dbReference>
<gene>
    <name evidence="6" type="ORF">GCM10023167_03420</name>
</gene>
<feature type="domain" description="HTH lysR-type" evidence="5">
    <location>
        <begin position="1"/>
        <end position="58"/>
    </location>
</feature>
<dbReference type="Gene3D" id="1.10.10.10">
    <property type="entry name" value="Winged helix-like DNA-binding domain superfamily/Winged helix DNA-binding domain"/>
    <property type="match status" value="1"/>
</dbReference>
<dbReference type="PROSITE" id="PS50931">
    <property type="entry name" value="HTH_LYSR"/>
    <property type="match status" value="1"/>
</dbReference>
<accession>A0ABP8J290</accession>
<keyword evidence="7" id="KW-1185">Reference proteome</keyword>
<evidence type="ECO:0000256" key="3">
    <source>
        <dbReference type="ARBA" id="ARBA00023125"/>
    </source>
</evidence>
<evidence type="ECO:0000256" key="2">
    <source>
        <dbReference type="ARBA" id="ARBA00023015"/>
    </source>
</evidence>
<evidence type="ECO:0000256" key="1">
    <source>
        <dbReference type="ARBA" id="ARBA00009437"/>
    </source>
</evidence>
<dbReference type="Pfam" id="PF03466">
    <property type="entry name" value="LysR_substrate"/>
    <property type="match status" value="1"/>
</dbReference>
<dbReference type="InterPro" id="IPR005119">
    <property type="entry name" value="LysR_subst-bd"/>
</dbReference>
<name>A0ABP8J290_9MICO</name>
<sequence>MEIHQIRAFLAVAEELHFGRAADKLGMAQPPLSRTIRQLERELGTDLFRRTTRSVSLSPAGAALVEPARAVLDSTRTARESIKLATLGDIGHVRFGFAGASSNKLVAKLAYASRQRKPGITLDLESTTFANEALTRVIDGSLDLALVRWQAKPPRISGRPVMMERPVVAVHTEHRFVGRSSMDIAELADEDLILLPAESGANMRDLIDHWCFRAGFTPNVIQEAPDSWIVIALVSAGMGITITYDSVVASFNDPNMVTIPLTVDHDPIKVYLAHREDDDNPALREVLAAAELALPTVG</sequence>
<dbReference type="InterPro" id="IPR000847">
    <property type="entry name" value="LysR_HTH_N"/>
</dbReference>
<evidence type="ECO:0000313" key="7">
    <source>
        <dbReference type="Proteomes" id="UP001500642"/>
    </source>
</evidence>
<dbReference type="Pfam" id="PF00126">
    <property type="entry name" value="HTH_1"/>
    <property type="match status" value="1"/>
</dbReference>
<dbReference type="PANTHER" id="PTHR30346">
    <property type="entry name" value="TRANSCRIPTIONAL DUAL REGULATOR HCAR-RELATED"/>
    <property type="match status" value="1"/>
</dbReference>
<dbReference type="EMBL" id="BAABGL010000002">
    <property type="protein sequence ID" value="GAA4383676.1"/>
    <property type="molecule type" value="Genomic_DNA"/>
</dbReference>
<organism evidence="6 7">
    <name type="scientific">Brevibacterium pityocampae</name>
    <dbReference type="NCBI Taxonomy" id="506594"/>
    <lineage>
        <taxon>Bacteria</taxon>
        <taxon>Bacillati</taxon>
        <taxon>Actinomycetota</taxon>
        <taxon>Actinomycetes</taxon>
        <taxon>Micrococcales</taxon>
        <taxon>Brevibacteriaceae</taxon>
        <taxon>Brevibacterium</taxon>
    </lineage>
</organism>
<dbReference type="SUPFAM" id="SSF53850">
    <property type="entry name" value="Periplasmic binding protein-like II"/>
    <property type="match status" value="1"/>
</dbReference>
<dbReference type="PRINTS" id="PR00039">
    <property type="entry name" value="HTHLYSR"/>
</dbReference>
<dbReference type="CDD" id="cd08414">
    <property type="entry name" value="PBP2_LTTR_aromatics_like"/>
    <property type="match status" value="1"/>
</dbReference>
<dbReference type="Gene3D" id="3.40.190.10">
    <property type="entry name" value="Periplasmic binding protein-like II"/>
    <property type="match status" value="2"/>
</dbReference>
<comment type="similarity">
    <text evidence="1">Belongs to the LysR transcriptional regulatory family.</text>
</comment>